<dbReference type="Proteomes" id="UP000233414">
    <property type="component" value="Unassembled WGS sequence"/>
</dbReference>
<organism evidence="7 8">
    <name type="scientific">Candidatus Kuenenbacteria bacterium HGW-Kuenenbacteria-1</name>
    <dbReference type="NCBI Taxonomy" id="2013812"/>
    <lineage>
        <taxon>Bacteria</taxon>
        <taxon>Candidatus Kueneniibacteriota</taxon>
    </lineage>
</organism>
<dbReference type="Pfam" id="PF05198">
    <property type="entry name" value="IF3_N"/>
    <property type="match status" value="1"/>
</dbReference>
<gene>
    <name evidence="7" type="primary">infC</name>
    <name evidence="7" type="ORF">CVV26_00470</name>
</gene>
<dbReference type="SUPFAM" id="SSF55200">
    <property type="entry name" value="Translation initiation factor IF3, C-terminal domain"/>
    <property type="match status" value="1"/>
</dbReference>
<dbReference type="InterPro" id="IPR019815">
    <property type="entry name" value="Translation_initiation_fac_3_C"/>
</dbReference>
<dbReference type="GO" id="GO:0005737">
    <property type="term" value="C:cytoplasm"/>
    <property type="evidence" value="ECO:0007669"/>
    <property type="project" value="UniProtKB-ARBA"/>
</dbReference>
<evidence type="ECO:0000313" key="8">
    <source>
        <dbReference type="Proteomes" id="UP000233414"/>
    </source>
</evidence>
<dbReference type="GO" id="GO:0043022">
    <property type="term" value="F:ribosome binding"/>
    <property type="evidence" value="ECO:0007669"/>
    <property type="project" value="TreeGrafter"/>
</dbReference>
<accession>A0A2N1UPA2</accession>
<sequence>MRTYRNKFAAYKKQKKFYYKNEKIFALEVKLVDEQGEFIGIFPTKEALEMAKERGYDLVEISPKENPPVAKFLNFGQLQYEEQKKRRKEKAKLKTIETKGIRLSLRISQHDLDIKLKQVQKFFEKKHKVKIEMNLKGRERQHADLAMQIIQKFIEQLGEKVVIEQPTARQGGRLFILIKEKE</sequence>
<evidence type="ECO:0000259" key="6">
    <source>
        <dbReference type="Pfam" id="PF05198"/>
    </source>
</evidence>
<evidence type="ECO:0000313" key="7">
    <source>
        <dbReference type="EMBL" id="PKL72725.1"/>
    </source>
</evidence>
<dbReference type="SUPFAM" id="SSF54364">
    <property type="entry name" value="Translation initiation factor IF3, N-terminal domain"/>
    <property type="match status" value="1"/>
</dbReference>
<dbReference type="PANTHER" id="PTHR10938">
    <property type="entry name" value="TRANSLATION INITIATION FACTOR IF-3"/>
    <property type="match status" value="1"/>
</dbReference>
<keyword evidence="2 7" id="KW-0396">Initiation factor</keyword>
<dbReference type="Gene3D" id="3.30.110.10">
    <property type="entry name" value="Translation initiation factor 3 (IF-3), C-terminal domain"/>
    <property type="match status" value="1"/>
</dbReference>
<dbReference type="GO" id="GO:0032790">
    <property type="term" value="P:ribosome disassembly"/>
    <property type="evidence" value="ECO:0007669"/>
    <property type="project" value="TreeGrafter"/>
</dbReference>
<dbReference type="GO" id="GO:0003743">
    <property type="term" value="F:translation initiation factor activity"/>
    <property type="evidence" value="ECO:0007669"/>
    <property type="project" value="UniProtKB-UniRule"/>
</dbReference>
<proteinExistence type="inferred from homology"/>
<dbReference type="Pfam" id="PF00707">
    <property type="entry name" value="IF3_C"/>
    <property type="match status" value="1"/>
</dbReference>
<dbReference type="InterPro" id="IPR036787">
    <property type="entry name" value="T_IF-3_N_sf"/>
</dbReference>
<feature type="domain" description="Translation initiation factor 3 N-terminal" evidence="6">
    <location>
        <begin position="21"/>
        <end position="88"/>
    </location>
</feature>
<comment type="similarity">
    <text evidence="1">Belongs to the IF-3 family.</text>
</comment>
<dbReference type="EMBL" id="PGYQ01000001">
    <property type="protein sequence ID" value="PKL72725.1"/>
    <property type="molecule type" value="Genomic_DNA"/>
</dbReference>
<evidence type="ECO:0000256" key="4">
    <source>
        <dbReference type="NCBIfam" id="TIGR00168"/>
    </source>
</evidence>
<evidence type="ECO:0000256" key="3">
    <source>
        <dbReference type="ARBA" id="ARBA00022917"/>
    </source>
</evidence>
<evidence type="ECO:0000259" key="5">
    <source>
        <dbReference type="Pfam" id="PF00707"/>
    </source>
</evidence>
<dbReference type="InterPro" id="IPR036788">
    <property type="entry name" value="T_IF-3_C_sf"/>
</dbReference>
<name>A0A2N1UPA2_9BACT</name>
<evidence type="ECO:0000256" key="2">
    <source>
        <dbReference type="ARBA" id="ARBA00022540"/>
    </source>
</evidence>
<feature type="domain" description="Translation initiation factor 3 C-terminal" evidence="5">
    <location>
        <begin position="96"/>
        <end position="180"/>
    </location>
</feature>
<dbReference type="NCBIfam" id="TIGR00168">
    <property type="entry name" value="infC"/>
    <property type="match status" value="1"/>
</dbReference>
<reference evidence="7 8" key="1">
    <citation type="journal article" date="2017" name="ISME J.">
        <title>Potential for microbial H2 and metal transformations associated with novel bacteria and archaea in deep terrestrial subsurface sediments.</title>
        <authorList>
            <person name="Hernsdorf A.W."/>
            <person name="Amano Y."/>
            <person name="Miyakawa K."/>
            <person name="Ise K."/>
            <person name="Suzuki Y."/>
            <person name="Anantharaman K."/>
            <person name="Probst A."/>
            <person name="Burstein D."/>
            <person name="Thomas B.C."/>
            <person name="Banfield J.F."/>
        </authorList>
    </citation>
    <scope>NUCLEOTIDE SEQUENCE [LARGE SCALE GENOMIC DNA]</scope>
    <source>
        <strain evidence="7">HGW-Kuenenbacteria-1</strain>
    </source>
</reference>
<dbReference type="AlphaFoldDB" id="A0A2N1UPA2"/>
<evidence type="ECO:0000256" key="1">
    <source>
        <dbReference type="ARBA" id="ARBA00005439"/>
    </source>
</evidence>
<comment type="caution">
    <text evidence="7">The sequence shown here is derived from an EMBL/GenBank/DDBJ whole genome shotgun (WGS) entry which is preliminary data.</text>
</comment>
<keyword evidence="3" id="KW-0648">Protein biosynthesis</keyword>
<dbReference type="PANTHER" id="PTHR10938:SF0">
    <property type="entry name" value="TRANSLATION INITIATION FACTOR IF-3, MITOCHONDRIAL"/>
    <property type="match status" value="1"/>
</dbReference>
<dbReference type="Gene3D" id="3.10.20.80">
    <property type="entry name" value="Translation initiation factor 3 (IF-3), N-terminal domain"/>
    <property type="match status" value="1"/>
</dbReference>
<dbReference type="InterPro" id="IPR001288">
    <property type="entry name" value="Translation_initiation_fac_3"/>
</dbReference>
<dbReference type="InterPro" id="IPR019814">
    <property type="entry name" value="Translation_initiation_fac_3_N"/>
</dbReference>
<protein>
    <recommendedName>
        <fullName evidence="4">Translation initiation factor IF-3</fullName>
    </recommendedName>
</protein>